<sequence>MTNPTLVIRGGLIVGPLESFLGDVLIADGRIVEVGPSVTAPSGALEIDAAGCWVGPGFVDLHTHLREPGKESAETIETGAFAAALGGYSAVVAMPNTEPALDSVAMVGYVLERGKLAAVDVAVAGAITIGRQGEQMAPIAKFAALGVRLFTDDGNGVQDAGLMRRALTYAQPLRVTLAQHCEDESLAQGGSMHEGASSSKLGLIGRPAIAEELMVMRDIELVRLTGCSMHFLHLSTERSIALVLEARAQGLPVTCEVAPHHFTLDETACETFDPEFKVHPPLRTAADVAALRAALRAGVIDAVATDHAPHTPESKDMAFDEAPPGMLGLEQAAGLTLEALGGAEADPQVFFSVLSRGPARVAQMREQDVRVGHSAHGGAVSVGEDANLVVFDPKAPYVVDRDKLASRARNTPYHGRTIHGRARATIVRGRLVQLEGNLQ</sequence>
<dbReference type="InterPro" id="IPR011059">
    <property type="entry name" value="Metal-dep_hydrolase_composite"/>
</dbReference>
<dbReference type="CDD" id="cd01317">
    <property type="entry name" value="DHOase_IIa"/>
    <property type="match status" value="1"/>
</dbReference>
<evidence type="ECO:0000256" key="2">
    <source>
        <dbReference type="ARBA" id="ARBA00022723"/>
    </source>
</evidence>
<dbReference type="GO" id="GO:0004038">
    <property type="term" value="F:allantoinase activity"/>
    <property type="evidence" value="ECO:0007669"/>
    <property type="project" value="TreeGrafter"/>
</dbReference>
<gene>
    <name evidence="6" type="ORF">UFOPK3381_01165</name>
</gene>
<dbReference type="GO" id="GO:0006221">
    <property type="term" value="P:pyrimidine nucleotide biosynthetic process"/>
    <property type="evidence" value="ECO:0007669"/>
    <property type="project" value="UniProtKB-KW"/>
</dbReference>
<keyword evidence="4" id="KW-0665">Pyrimidine biosynthesis</keyword>
<dbReference type="Pfam" id="PF12890">
    <property type="entry name" value="DHOase"/>
    <property type="match status" value="1"/>
</dbReference>
<dbReference type="PANTHER" id="PTHR43668:SF2">
    <property type="entry name" value="ALLANTOINASE"/>
    <property type="match status" value="1"/>
</dbReference>
<dbReference type="Gene3D" id="2.30.40.10">
    <property type="entry name" value="Urease, subunit C, domain 1"/>
    <property type="match status" value="1"/>
</dbReference>
<evidence type="ECO:0000256" key="3">
    <source>
        <dbReference type="ARBA" id="ARBA00022801"/>
    </source>
</evidence>
<dbReference type="GO" id="GO:0005737">
    <property type="term" value="C:cytoplasm"/>
    <property type="evidence" value="ECO:0007669"/>
    <property type="project" value="TreeGrafter"/>
</dbReference>
<accession>A0A6J7EAW8</accession>
<dbReference type="InterPro" id="IPR050138">
    <property type="entry name" value="DHOase/Allantoinase_Hydrolase"/>
</dbReference>
<evidence type="ECO:0000256" key="1">
    <source>
        <dbReference type="ARBA" id="ARBA00001947"/>
    </source>
</evidence>
<dbReference type="EMBL" id="CAFBLN010000069">
    <property type="protein sequence ID" value="CAB4877719.1"/>
    <property type="molecule type" value="Genomic_DNA"/>
</dbReference>
<dbReference type="InterPro" id="IPR032466">
    <property type="entry name" value="Metal_Hydrolase"/>
</dbReference>
<dbReference type="InterPro" id="IPR002195">
    <property type="entry name" value="Dihydroorotase_CS"/>
</dbReference>
<proteinExistence type="inferred from homology"/>
<name>A0A6J7EAW8_9ZZZZ</name>
<evidence type="ECO:0000259" key="5">
    <source>
        <dbReference type="Pfam" id="PF12890"/>
    </source>
</evidence>
<dbReference type="NCBIfam" id="TIGR00857">
    <property type="entry name" value="pyrC_multi"/>
    <property type="match status" value="1"/>
</dbReference>
<dbReference type="AlphaFoldDB" id="A0A6J7EAW8"/>
<feature type="domain" description="Dihydroorotase catalytic" evidence="5">
    <location>
        <begin position="56"/>
        <end position="237"/>
    </location>
</feature>
<dbReference type="PROSITE" id="PS00483">
    <property type="entry name" value="DIHYDROOROTASE_2"/>
    <property type="match status" value="1"/>
</dbReference>
<reference evidence="6" key="1">
    <citation type="submission" date="2020-05" db="EMBL/GenBank/DDBJ databases">
        <authorList>
            <person name="Chiriac C."/>
            <person name="Salcher M."/>
            <person name="Ghai R."/>
            <person name="Kavagutti S V."/>
        </authorList>
    </citation>
    <scope>NUCLEOTIDE SEQUENCE</scope>
</reference>
<dbReference type="InterPro" id="IPR004722">
    <property type="entry name" value="DHOase"/>
</dbReference>
<comment type="cofactor">
    <cofactor evidence="1">
        <name>Zn(2+)</name>
        <dbReference type="ChEBI" id="CHEBI:29105"/>
    </cofactor>
</comment>
<protein>
    <submittedName>
        <fullName evidence="6">Unannotated protein</fullName>
    </submittedName>
</protein>
<evidence type="ECO:0000313" key="6">
    <source>
        <dbReference type="EMBL" id="CAB4877719.1"/>
    </source>
</evidence>
<dbReference type="SUPFAM" id="SSF51556">
    <property type="entry name" value="Metallo-dependent hydrolases"/>
    <property type="match status" value="1"/>
</dbReference>
<dbReference type="Gene3D" id="3.20.20.140">
    <property type="entry name" value="Metal-dependent hydrolases"/>
    <property type="match status" value="1"/>
</dbReference>
<dbReference type="InterPro" id="IPR024403">
    <property type="entry name" value="DHOase_cat"/>
</dbReference>
<evidence type="ECO:0000256" key="4">
    <source>
        <dbReference type="ARBA" id="ARBA00022975"/>
    </source>
</evidence>
<dbReference type="GO" id="GO:0004151">
    <property type="term" value="F:dihydroorotase activity"/>
    <property type="evidence" value="ECO:0007669"/>
    <property type="project" value="InterPro"/>
</dbReference>
<dbReference type="GO" id="GO:0046872">
    <property type="term" value="F:metal ion binding"/>
    <property type="evidence" value="ECO:0007669"/>
    <property type="project" value="UniProtKB-KW"/>
</dbReference>
<keyword evidence="3" id="KW-0378">Hydrolase</keyword>
<dbReference type="GO" id="GO:0006145">
    <property type="term" value="P:purine nucleobase catabolic process"/>
    <property type="evidence" value="ECO:0007669"/>
    <property type="project" value="TreeGrafter"/>
</dbReference>
<dbReference type="PANTHER" id="PTHR43668">
    <property type="entry name" value="ALLANTOINASE"/>
    <property type="match status" value="1"/>
</dbReference>
<keyword evidence="2" id="KW-0479">Metal-binding</keyword>
<dbReference type="HAMAP" id="MF_00220_B">
    <property type="entry name" value="PyrC_classI_B"/>
    <property type="match status" value="1"/>
</dbReference>
<dbReference type="SUPFAM" id="SSF51338">
    <property type="entry name" value="Composite domain of metallo-dependent hydrolases"/>
    <property type="match status" value="1"/>
</dbReference>
<organism evidence="6">
    <name type="scientific">freshwater metagenome</name>
    <dbReference type="NCBI Taxonomy" id="449393"/>
    <lineage>
        <taxon>unclassified sequences</taxon>
        <taxon>metagenomes</taxon>
        <taxon>ecological metagenomes</taxon>
    </lineage>
</organism>